<dbReference type="InterPro" id="IPR041899">
    <property type="entry name" value="MAGE_WH2"/>
</dbReference>
<evidence type="ECO:0000313" key="3">
    <source>
        <dbReference type="EMBL" id="KAH7637144.1"/>
    </source>
</evidence>
<sequence length="417" mass="48504">MSTRSTRRHVNRAIVNYESESDSVQTNAPGSSGGTRKVASNNSADIMCCTNETDLQILISNCIRHILLNDYSKLLIKQSDINKYLIENVILGRIQINPLIKMLNQRLWKDFGMILIEVECSPKSFILYTIYKNDLFALKEMNNKDDDEIEFDTTLVPDDYDDEITPNYEDDSNFDHLTYDEVFDKSKNTLILFILSFILIEDEEKISESELFSALEEIGLYLDHKYEIAHDCARQNIRELISKEFIRKSYLKRTKKPNSDTSLPADYYYEWGIRSTFEFKRLDVLNFIKDIYNCDEVHMNLLFEKAKKMDQQREKLITNAIRSVDHNYPIDNNQISNDLNGHIEISVNENITQPRRSQRHSQIETQSTSSSTNYRKQQKRVAEISSISETTTSSLPLPSPPPSKRLATRRSTRSTRK</sequence>
<reference evidence="3" key="2">
    <citation type="journal article" date="2021" name="World Allergy Organ. J.">
        <title>Chromosome-level assembly of Dermatophagoides farinae genome and transcriptome reveals two novel allergens Der f 37 and Der f 39.</title>
        <authorList>
            <person name="Chen J."/>
            <person name="Cai Z."/>
            <person name="Fan D."/>
            <person name="Hu J."/>
            <person name="Hou Y."/>
            <person name="He Y."/>
            <person name="Zhang Z."/>
            <person name="Zhao Z."/>
            <person name="Gao P."/>
            <person name="Hu W."/>
            <person name="Sun J."/>
            <person name="Li J."/>
            <person name="Ji K."/>
        </authorList>
    </citation>
    <scope>NUCLEOTIDE SEQUENCE</scope>
    <source>
        <strain evidence="3">JKM2019</strain>
    </source>
</reference>
<dbReference type="InterPro" id="IPR041898">
    <property type="entry name" value="MAGE_WH1"/>
</dbReference>
<dbReference type="Proteomes" id="UP000828236">
    <property type="component" value="Unassembled WGS sequence"/>
</dbReference>
<dbReference type="InterPro" id="IPR037445">
    <property type="entry name" value="MAGE"/>
</dbReference>
<gene>
    <name evidence="3" type="ORF">HUG17_7350</name>
</gene>
<dbReference type="GO" id="GO:0005634">
    <property type="term" value="C:nucleus"/>
    <property type="evidence" value="ECO:0007669"/>
    <property type="project" value="TreeGrafter"/>
</dbReference>
<feature type="compositionally biased region" description="Low complexity" evidence="1">
    <location>
        <begin position="383"/>
        <end position="396"/>
    </location>
</feature>
<dbReference type="SMART" id="SM01373">
    <property type="entry name" value="MAGE"/>
    <property type="match status" value="1"/>
</dbReference>
<dbReference type="InterPro" id="IPR002190">
    <property type="entry name" value="MHD_dom"/>
</dbReference>
<name>A0A9D4NRY6_DERFA</name>
<dbReference type="PROSITE" id="PS50838">
    <property type="entry name" value="MAGE"/>
    <property type="match status" value="1"/>
</dbReference>
<dbReference type="OrthoDB" id="205198at2759"/>
<accession>A0A9D4NRY6</accession>
<organism evidence="3">
    <name type="scientific">Dermatophagoides farinae</name>
    <name type="common">American house dust mite</name>
    <dbReference type="NCBI Taxonomy" id="6954"/>
    <lineage>
        <taxon>Eukaryota</taxon>
        <taxon>Metazoa</taxon>
        <taxon>Ecdysozoa</taxon>
        <taxon>Arthropoda</taxon>
        <taxon>Chelicerata</taxon>
        <taxon>Arachnida</taxon>
        <taxon>Acari</taxon>
        <taxon>Acariformes</taxon>
        <taxon>Sarcoptiformes</taxon>
        <taxon>Astigmata</taxon>
        <taxon>Psoroptidia</taxon>
        <taxon>Analgoidea</taxon>
        <taxon>Pyroglyphidae</taxon>
        <taxon>Dermatophagoidinae</taxon>
        <taxon>Dermatophagoides</taxon>
    </lineage>
</organism>
<reference evidence="3" key="1">
    <citation type="submission" date="2020-06" db="EMBL/GenBank/DDBJ databases">
        <authorList>
            <person name="Ji K."/>
            <person name="Li J."/>
        </authorList>
    </citation>
    <scope>NUCLEOTIDE SEQUENCE</scope>
    <source>
        <strain evidence="3">JKM2019</strain>
        <tissue evidence="3">Whole body</tissue>
    </source>
</reference>
<dbReference type="PANTHER" id="PTHR11736">
    <property type="entry name" value="MELANOMA-ASSOCIATED ANTIGEN MAGE ANTIGEN"/>
    <property type="match status" value="1"/>
</dbReference>
<dbReference type="Gene3D" id="1.10.10.1210">
    <property type="entry name" value="MAGE homology domain, winged helix WH2 motif"/>
    <property type="match status" value="1"/>
</dbReference>
<protein>
    <recommendedName>
        <fullName evidence="2">MAGE domain-containing protein</fullName>
    </recommendedName>
</protein>
<comment type="caution">
    <text evidence="3">The sequence shown here is derived from an EMBL/GenBank/DDBJ whole genome shotgun (WGS) entry which is preliminary data.</text>
</comment>
<dbReference type="Pfam" id="PF01454">
    <property type="entry name" value="MAGE"/>
    <property type="match status" value="1"/>
</dbReference>
<evidence type="ECO:0000256" key="1">
    <source>
        <dbReference type="SAM" id="MobiDB-lite"/>
    </source>
</evidence>
<feature type="compositionally biased region" description="Basic residues" evidence="1">
    <location>
        <begin position="406"/>
        <end position="417"/>
    </location>
</feature>
<dbReference type="AlphaFoldDB" id="A0A9D4NRY6"/>
<feature type="region of interest" description="Disordered" evidence="1">
    <location>
        <begin position="351"/>
        <end position="417"/>
    </location>
</feature>
<evidence type="ECO:0000259" key="2">
    <source>
        <dbReference type="PROSITE" id="PS50838"/>
    </source>
</evidence>
<dbReference type="Gene3D" id="1.10.10.1200">
    <property type="entry name" value="MAGE homology domain, winged helix WH1 motif"/>
    <property type="match status" value="1"/>
</dbReference>
<proteinExistence type="predicted"/>
<feature type="domain" description="MAGE" evidence="2">
    <location>
        <begin position="236"/>
        <end position="306"/>
    </location>
</feature>
<dbReference type="EMBL" id="SDOV01000009">
    <property type="protein sequence ID" value="KAH7637144.1"/>
    <property type="molecule type" value="Genomic_DNA"/>
</dbReference>
<dbReference type="PANTHER" id="PTHR11736:SF14">
    <property type="entry name" value="NSE3 HOMOLOG, SMC5-SMC6 COMPLEX COMPONENT"/>
    <property type="match status" value="1"/>
</dbReference>